<proteinExistence type="predicted"/>
<comment type="caution">
    <text evidence="2">The sequence shown here is derived from an EMBL/GenBank/DDBJ whole genome shotgun (WGS) entry which is preliminary data.</text>
</comment>
<reference evidence="3" key="1">
    <citation type="journal article" date="2019" name="Int. J. Syst. Evol. Microbiol.">
        <title>The Global Catalogue of Microorganisms (GCM) 10K type strain sequencing project: providing services to taxonomists for standard genome sequencing and annotation.</title>
        <authorList>
            <consortium name="The Broad Institute Genomics Platform"/>
            <consortium name="The Broad Institute Genome Sequencing Center for Infectious Disease"/>
            <person name="Wu L."/>
            <person name="Ma J."/>
        </authorList>
    </citation>
    <scope>NUCLEOTIDE SEQUENCE [LARGE SCALE GENOMIC DNA]</scope>
    <source>
        <strain evidence="3">DFY28</strain>
    </source>
</reference>
<keyword evidence="2" id="KW-0645">Protease</keyword>
<keyword evidence="1" id="KW-0732">Signal</keyword>
<gene>
    <name evidence="2" type="ORF">ACFSC0_20885</name>
</gene>
<dbReference type="InterPro" id="IPR011969">
    <property type="entry name" value="Clan_AA_Asp_peptidase_C"/>
</dbReference>
<keyword evidence="2" id="KW-0378">Hydrolase</keyword>
<dbReference type="Gene3D" id="2.40.70.10">
    <property type="entry name" value="Acid Proteases"/>
    <property type="match status" value="1"/>
</dbReference>
<dbReference type="RefSeq" id="WP_377283438.1">
    <property type="nucleotide sequence ID" value="NZ_JBHRSI010000009.1"/>
</dbReference>
<dbReference type="PROSITE" id="PS00141">
    <property type="entry name" value="ASP_PROTEASE"/>
    <property type="match status" value="1"/>
</dbReference>
<dbReference type="GO" id="GO:0008233">
    <property type="term" value="F:peptidase activity"/>
    <property type="evidence" value="ECO:0007669"/>
    <property type="project" value="UniProtKB-KW"/>
</dbReference>
<accession>A0ABW4N7C6</accession>
<name>A0ABW4N7C6_9CAUL</name>
<dbReference type="CDD" id="cd05483">
    <property type="entry name" value="retropepsin_like_bacteria"/>
    <property type="match status" value="1"/>
</dbReference>
<keyword evidence="3" id="KW-1185">Reference proteome</keyword>
<dbReference type="EMBL" id="JBHUEY010000012">
    <property type="protein sequence ID" value="MFD1785861.1"/>
    <property type="molecule type" value="Genomic_DNA"/>
</dbReference>
<protein>
    <submittedName>
        <fullName evidence="2">TIGR02281 family clan AA aspartic protease</fullName>
        <ecNumber evidence="2">3.4.23.-</ecNumber>
    </submittedName>
</protein>
<dbReference type="Proteomes" id="UP001597237">
    <property type="component" value="Unassembled WGS sequence"/>
</dbReference>
<dbReference type="InterPro" id="IPR001969">
    <property type="entry name" value="Aspartic_peptidase_AS"/>
</dbReference>
<dbReference type="EC" id="3.4.23.-" evidence="2"/>
<dbReference type="Pfam" id="PF13975">
    <property type="entry name" value="gag-asp_proteas"/>
    <property type="match status" value="1"/>
</dbReference>
<sequence>MLRFALLAAVSAISAVAAAQAVAHFEARQAPEPRAAVAQVRPLAAPEAAGEAASIAKSSDGHFWAEADVDGRRVRFLVDTGASAVALTVEDARRLGLDPSTLNYEYGVQTASGQARAAQVKLDSISIAGARVDDVEAFVIESGLETSLLGMTYLGRLSRFEATRTALILRP</sequence>
<dbReference type="InterPro" id="IPR021109">
    <property type="entry name" value="Peptidase_aspartic_dom_sf"/>
</dbReference>
<organism evidence="2 3">
    <name type="scientific">Phenylobacterium terrae</name>
    <dbReference type="NCBI Taxonomy" id="2665495"/>
    <lineage>
        <taxon>Bacteria</taxon>
        <taxon>Pseudomonadati</taxon>
        <taxon>Pseudomonadota</taxon>
        <taxon>Alphaproteobacteria</taxon>
        <taxon>Caulobacterales</taxon>
        <taxon>Caulobacteraceae</taxon>
        <taxon>Phenylobacterium</taxon>
    </lineage>
</organism>
<evidence type="ECO:0000313" key="3">
    <source>
        <dbReference type="Proteomes" id="UP001597237"/>
    </source>
</evidence>
<dbReference type="SUPFAM" id="SSF50630">
    <property type="entry name" value="Acid proteases"/>
    <property type="match status" value="1"/>
</dbReference>
<feature type="chain" id="PRO_5047305485" evidence="1">
    <location>
        <begin position="18"/>
        <end position="171"/>
    </location>
</feature>
<evidence type="ECO:0000313" key="2">
    <source>
        <dbReference type="EMBL" id="MFD1785861.1"/>
    </source>
</evidence>
<dbReference type="NCBIfam" id="TIGR02281">
    <property type="entry name" value="clan_AA_DTGA"/>
    <property type="match status" value="1"/>
</dbReference>
<feature type="signal peptide" evidence="1">
    <location>
        <begin position="1"/>
        <end position="17"/>
    </location>
</feature>
<dbReference type="GO" id="GO:0006508">
    <property type="term" value="P:proteolysis"/>
    <property type="evidence" value="ECO:0007669"/>
    <property type="project" value="UniProtKB-KW"/>
</dbReference>
<evidence type="ECO:0000256" key="1">
    <source>
        <dbReference type="SAM" id="SignalP"/>
    </source>
</evidence>
<dbReference type="InterPro" id="IPR034122">
    <property type="entry name" value="Retropepsin-like_bacterial"/>
</dbReference>